<dbReference type="HOGENOM" id="CLU_040060_0_0_1"/>
<organism evidence="1 2">
    <name type="scientific">Paxillus involutus ATCC 200175</name>
    <dbReference type="NCBI Taxonomy" id="664439"/>
    <lineage>
        <taxon>Eukaryota</taxon>
        <taxon>Fungi</taxon>
        <taxon>Dikarya</taxon>
        <taxon>Basidiomycota</taxon>
        <taxon>Agaricomycotina</taxon>
        <taxon>Agaricomycetes</taxon>
        <taxon>Agaricomycetidae</taxon>
        <taxon>Boletales</taxon>
        <taxon>Paxilineae</taxon>
        <taxon>Paxillaceae</taxon>
        <taxon>Paxillus</taxon>
    </lineage>
</organism>
<evidence type="ECO:0000313" key="1">
    <source>
        <dbReference type="EMBL" id="KIJ15464.1"/>
    </source>
</evidence>
<sequence>MSPVHSEYLQEPAQSFLVGRYRAPDTLHPKVALQAHPENASSDLCASLVGKRIAMIGGEHVYLLHKLLLQHRERAERKAFPCLYREFCTHHQVCLPPAIMPFDDPSANDPPRFIKSPTAQQLIETGSALLSYIISDTLFSSPDESSWEYSVPFLDPTTGVRLHETYWLAAARKANIVVLGRGPISTPGQTYAGNWSFLHDLPDYIDKTTGRTETPSTAQTPHERLRTVPRPLEVVNAAVHVTVSRFLPDLLQVLRSIRQEVRPGKRRLIWAGSWYRLPGRGSAQTVLPHPCFGSTVKNTLQTFLNHRPPVSSEQLDIIWQISAFLDAEVANIAEREDPWALFYNVQVYLQNSVLKELLPQHGIAFLPLNIPWSRYTHLHGRQYFGNASHISLGTEMQRIEVIGETFLTGLHYILRFLE</sequence>
<evidence type="ECO:0000313" key="2">
    <source>
        <dbReference type="Proteomes" id="UP000053647"/>
    </source>
</evidence>
<reference evidence="2" key="2">
    <citation type="submission" date="2015-01" db="EMBL/GenBank/DDBJ databases">
        <title>Evolutionary Origins and Diversification of the Mycorrhizal Mutualists.</title>
        <authorList>
            <consortium name="DOE Joint Genome Institute"/>
            <consortium name="Mycorrhizal Genomics Consortium"/>
            <person name="Kohler A."/>
            <person name="Kuo A."/>
            <person name="Nagy L.G."/>
            <person name="Floudas D."/>
            <person name="Copeland A."/>
            <person name="Barry K.W."/>
            <person name="Cichocki N."/>
            <person name="Veneault-Fourrey C."/>
            <person name="LaButti K."/>
            <person name="Lindquist E.A."/>
            <person name="Lipzen A."/>
            <person name="Lundell T."/>
            <person name="Morin E."/>
            <person name="Murat C."/>
            <person name="Riley R."/>
            <person name="Ohm R."/>
            <person name="Sun H."/>
            <person name="Tunlid A."/>
            <person name="Henrissat B."/>
            <person name="Grigoriev I.V."/>
            <person name="Hibbett D.S."/>
            <person name="Martin F."/>
        </authorList>
    </citation>
    <scope>NUCLEOTIDE SEQUENCE [LARGE SCALE GENOMIC DNA]</scope>
    <source>
        <strain evidence="2">ATCC 200175</strain>
    </source>
</reference>
<dbReference type="AlphaFoldDB" id="A0A0C9SZA1"/>
<name>A0A0C9SZA1_PAXIN</name>
<dbReference type="EMBL" id="KN819336">
    <property type="protein sequence ID" value="KIJ15464.1"/>
    <property type="molecule type" value="Genomic_DNA"/>
</dbReference>
<keyword evidence="2" id="KW-1185">Reference proteome</keyword>
<accession>A0A0C9SZA1</accession>
<dbReference type="OrthoDB" id="3020812at2759"/>
<dbReference type="Proteomes" id="UP000053647">
    <property type="component" value="Unassembled WGS sequence"/>
</dbReference>
<proteinExistence type="predicted"/>
<protein>
    <submittedName>
        <fullName evidence="1">Uncharacterized protein</fullName>
    </submittedName>
</protein>
<gene>
    <name evidence="1" type="ORF">PAXINDRAFT_99349</name>
</gene>
<reference evidence="1 2" key="1">
    <citation type="submission" date="2014-06" db="EMBL/GenBank/DDBJ databases">
        <authorList>
            <consortium name="DOE Joint Genome Institute"/>
            <person name="Kuo A."/>
            <person name="Kohler A."/>
            <person name="Nagy L.G."/>
            <person name="Floudas D."/>
            <person name="Copeland A."/>
            <person name="Barry K.W."/>
            <person name="Cichocki N."/>
            <person name="Veneault-Fourrey C."/>
            <person name="LaButti K."/>
            <person name="Lindquist E.A."/>
            <person name="Lipzen A."/>
            <person name="Lundell T."/>
            <person name="Morin E."/>
            <person name="Murat C."/>
            <person name="Sun H."/>
            <person name="Tunlid A."/>
            <person name="Henrissat B."/>
            <person name="Grigoriev I.V."/>
            <person name="Hibbett D.S."/>
            <person name="Martin F."/>
            <person name="Nordberg H.P."/>
            <person name="Cantor M.N."/>
            <person name="Hua S.X."/>
        </authorList>
    </citation>
    <scope>NUCLEOTIDE SEQUENCE [LARGE SCALE GENOMIC DNA]</scope>
    <source>
        <strain evidence="1 2">ATCC 200175</strain>
    </source>
</reference>